<evidence type="ECO:0000256" key="12">
    <source>
        <dbReference type="ARBA" id="ARBA00025324"/>
    </source>
</evidence>
<evidence type="ECO:0000256" key="11">
    <source>
        <dbReference type="ARBA" id="ARBA00023667"/>
    </source>
</evidence>
<dbReference type="Pfam" id="PF18927">
    <property type="entry name" value="CrtO"/>
    <property type="match status" value="1"/>
</dbReference>
<evidence type="ECO:0000256" key="13">
    <source>
        <dbReference type="SAM" id="Phobius"/>
    </source>
</evidence>
<organism evidence="14 15">
    <name type="scientific">candidate division CSSED10-310 bacterium</name>
    <dbReference type="NCBI Taxonomy" id="2855610"/>
    <lineage>
        <taxon>Bacteria</taxon>
        <taxon>Bacteria division CSSED10-310</taxon>
    </lineage>
</organism>
<comment type="similarity">
    <text evidence="10">Belongs to the acyltransferase CrtO family.</text>
</comment>
<evidence type="ECO:0000256" key="1">
    <source>
        <dbReference type="ARBA" id="ARBA00004162"/>
    </source>
</evidence>
<comment type="subcellular location">
    <subcellularLocation>
        <location evidence="1">Cell membrane</location>
        <topology evidence="1">Single-pass membrane protein</topology>
    </subcellularLocation>
</comment>
<reference evidence="14 15" key="1">
    <citation type="submission" date="2024-09" db="EMBL/GenBank/DDBJ databases">
        <title>Laminarin stimulates single cell rates of sulfate reduction while oxygen inhibits transcriptomic activity in coastal marine sediment.</title>
        <authorList>
            <person name="Lindsay M."/>
            <person name="Orcutt B."/>
            <person name="Emerson D."/>
            <person name="Stepanauskas R."/>
            <person name="D'Angelo T."/>
        </authorList>
    </citation>
    <scope>NUCLEOTIDE SEQUENCE [LARGE SCALE GENOMIC DNA]</scope>
    <source>
        <strain evidence="14">SAG AM-311-K15</strain>
    </source>
</reference>
<keyword evidence="7 13" id="KW-0472">Membrane</keyword>
<keyword evidence="3" id="KW-0808">Transferase</keyword>
<keyword evidence="8 14" id="KW-0012">Acyltransferase</keyword>
<protein>
    <recommendedName>
        <fullName evidence="11">Glycosyl-4,4'-diaponeurosporenoate acyltransferase</fullName>
    </recommendedName>
</protein>
<keyword evidence="5" id="KW-0732">Signal</keyword>
<dbReference type="EMBL" id="JBHPBY010000220">
    <property type="protein sequence ID" value="MFC1851742.1"/>
    <property type="molecule type" value="Genomic_DNA"/>
</dbReference>
<name>A0ABV6YZW4_UNCC1</name>
<evidence type="ECO:0000256" key="2">
    <source>
        <dbReference type="ARBA" id="ARBA00022475"/>
    </source>
</evidence>
<feature type="transmembrane region" description="Helical" evidence="13">
    <location>
        <begin position="124"/>
        <end position="141"/>
    </location>
</feature>
<evidence type="ECO:0000256" key="10">
    <source>
        <dbReference type="ARBA" id="ARBA00023603"/>
    </source>
</evidence>
<keyword evidence="6 13" id="KW-1133">Transmembrane helix</keyword>
<keyword evidence="4 13" id="KW-0812">Transmembrane</keyword>
<evidence type="ECO:0000313" key="15">
    <source>
        <dbReference type="Proteomes" id="UP001594351"/>
    </source>
</evidence>
<feature type="transmembrane region" description="Helical" evidence="13">
    <location>
        <begin position="6"/>
        <end position="28"/>
    </location>
</feature>
<comment type="caution">
    <text evidence="14">The sequence shown here is derived from an EMBL/GenBank/DDBJ whole genome shotgun (WGS) entry which is preliminary data.</text>
</comment>
<sequence length="166" mass="19662">MWELPLFWTIILNIGGWVVIHLSIAYGITLVHTSRFNPAGSLFKKRSWEGDTLYRTILKAHRWKKKLPDGASWFKKGFPKKKLKNRDPEYLKRFIRETCRGELSHWLMFFCAPLFFLWNPPWASVVMVLYAVSANFPCIITQRYNRIYFQKLLESGTVQDKVLLHP</sequence>
<dbReference type="GO" id="GO:0016746">
    <property type="term" value="F:acyltransferase activity"/>
    <property type="evidence" value="ECO:0007669"/>
    <property type="project" value="UniProtKB-KW"/>
</dbReference>
<proteinExistence type="inferred from homology"/>
<evidence type="ECO:0000256" key="8">
    <source>
        <dbReference type="ARBA" id="ARBA00023315"/>
    </source>
</evidence>
<evidence type="ECO:0000256" key="9">
    <source>
        <dbReference type="ARBA" id="ARBA00023588"/>
    </source>
</evidence>
<evidence type="ECO:0000256" key="7">
    <source>
        <dbReference type="ARBA" id="ARBA00023136"/>
    </source>
</evidence>
<evidence type="ECO:0000256" key="3">
    <source>
        <dbReference type="ARBA" id="ARBA00022679"/>
    </source>
</evidence>
<comment type="function">
    <text evidence="12">Catalyzes the acylation of glycosyl-4,4'-diaponeurosporenoate, i.e. the esterification of glucose at the C6'' position with the carboxyl group of the C(15) fatty acid 12-methyltetradecanoic acid, to yield staphyloxanthin. This is the last step in the biosynthesis of this orange pigment, present in most staphylococci strains.</text>
</comment>
<comment type="pathway">
    <text evidence="9">Carotenoid biosynthesis; staphyloxanthin biosynthesis; staphyloxanthin from farnesyl diphosphate: step 5/5.</text>
</comment>
<keyword evidence="2" id="KW-1003">Cell membrane</keyword>
<dbReference type="InterPro" id="IPR044021">
    <property type="entry name" value="CrtO"/>
</dbReference>
<gene>
    <name evidence="14" type="ORF">ACFL27_16245</name>
</gene>
<evidence type="ECO:0000256" key="6">
    <source>
        <dbReference type="ARBA" id="ARBA00022989"/>
    </source>
</evidence>
<evidence type="ECO:0000256" key="4">
    <source>
        <dbReference type="ARBA" id="ARBA00022692"/>
    </source>
</evidence>
<evidence type="ECO:0000313" key="14">
    <source>
        <dbReference type="EMBL" id="MFC1851742.1"/>
    </source>
</evidence>
<evidence type="ECO:0000256" key="5">
    <source>
        <dbReference type="ARBA" id="ARBA00022729"/>
    </source>
</evidence>
<accession>A0ABV6YZW4</accession>
<dbReference type="Proteomes" id="UP001594351">
    <property type="component" value="Unassembled WGS sequence"/>
</dbReference>
<keyword evidence="15" id="KW-1185">Reference proteome</keyword>